<evidence type="ECO:0000259" key="14">
    <source>
        <dbReference type="Pfam" id="PF01648"/>
    </source>
</evidence>
<dbReference type="GO" id="GO:0009239">
    <property type="term" value="P:enterobactin biosynthetic process"/>
    <property type="evidence" value="ECO:0007669"/>
    <property type="project" value="UniProtKB-UniPathway"/>
</dbReference>
<feature type="domain" description="4'-phosphopantetheinyl transferase" evidence="14">
    <location>
        <begin position="120"/>
        <end position="200"/>
    </location>
</feature>
<feature type="binding site" evidence="12">
    <location>
        <position position="66"/>
    </location>
    <ligand>
        <name>CoA</name>
        <dbReference type="ChEBI" id="CHEBI:57287"/>
    </ligand>
</feature>
<feature type="binding site" evidence="13">
    <location>
        <position position="123"/>
    </location>
    <ligand>
        <name>Mg(2+)</name>
        <dbReference type="ChEBI" id="CHEBI:18420"/>
    </ligand>
</feature>
<evidence type="ECO:0000256" key="8">
    <source>
        <dbReference type="ARBA" id="ARBA00029894"/>
    </source>
</evidence>
<feature type="binding site" evidence="13">
    <location>
        <position position="125"/>
    </location>
    <ligand>
        <name>Mg(2+)</name>
        <dbReference type="ChEBI" id="CHEBI:18420"/>
    </ligand>
</feature>
<keyword evidence="13" id="KW-0479">Metal-binding</keyword>
<comment type="catalytic activity">
    <reaction evidence="11">
        <text>apo-[peptidyl-carrier protein] + CoA = holo-[peptidyl-carrier protein] + adenosine 3',5'-bisphosphate + H(+)</text>
        <dbReference type="Rhea" id="RHEA:46228"/>
        <dbReference type="Rhea" id="RHEA-COMP:11479"/>
        <dbReference type="Rhea" id="RHEA-COMP:11480"/>
        <dbReference type="ChEBI" id="CHEBI:15378"/>
        <dbReference type="ChEBI" id="CHEBI:29999"/>
        <dbReference type="ChEBI" id="CHEBI:57287"/>
        <dbReference type="ChEBI" id="CHEBI:58343"/>
        <dbReference type="ChEBI" id="CHEBI:64479"/>
    </reaction>
</comment>
<comment type="similarity">
    <text evidence="3">Belongs to the P-Pant transferase superfamily. EntD family.</text>
</comment>
<comment type="subunit">
    <text evidence="4">EntB, EntD, EntE, and EntF form a multienzyme complex called enterobactin synthase.</text>
</comment>
<dbReference type="InterPro" id="IPR041354">
    <property type="entry name" value="4PPT_N"/>
</dbReference>
<evidence type="ECO:0000256" key="3">
    <source>
        <dbReference type="ARBA" id="ARBA00008342"/>
    </source>
</evidence>
<protein>
    <recommendedName>
        <fullName evidence="5">Enterobactin synthase component D</fullName>
    </recommendedName>
    <alternativeName>
        <fullName evidence="8">4'-phosphopantetheinyl transferase EntD</fullName>
    </alternativeName>
    <alternativeName>
        <fullName evidence="9">Enterochelin synthase D</fullName>
    </alternativeName>
</protein>
<dbReference type="Pfam" id="PF01648">
    <property type="entry name" value="ACPS"/>
    <property type="match status" value="1"/>
</dbReference>
<comment type="catalytic activity">
    <reaction evidence="10">
        <text>apo-[aryl-carrier protein] + CoA = holo-[aryl-carrier protein] + adenosine 3',5'-bisphosphate + H(+)</text>
        <dbReference type="Rhea" id="RHEA:48404"/>
        <dbReference type="Rhea" id="RHEA-COMP:15903"/>
        <dbReference type="Rhea" id="RHEA-COMP:17557"/>
        <dbReference type="ChEBI" id="CHEBI:15378"/>
        <dbReference type="ChEBI" id="CHEBI:29999"/>
        <dbReference type="ChEBI" id="CHEBI:57287"/>
        <dbReference type="ChEBI" id="CHEBI:58343"/>
        <dbReference type="ChEBI" id="CHEBI:64479"/>
    </reaction>
</comment>
<evidence type="ECO:0000256" key="11">
    <source>
        <dbReference type="ARBA" id="ARBA00049191"/>
    </source>
</evidence>
<dbReference type="GO" id="GO:0000287">
    <property type="term" value="F:magnesium ion binding"/>
    <property type="evidence" value="ECO:0007669"/>
    <property type="project" value="InterPro"/>
</dbReference>
<evidence type="ECO:0000256" key="13">
    <source>
        <dbReference type="PIRSR" id="PIRSR603542-2"/>
    </source>
</evidence>
<feature type="binding site" evidence="12">
    <location>
        <begin position="102"/>
        <end position="103"/>
    </location>
    <ligand>
        <name>CoA</name>
        <dbReference type="ChEBI" id="CHEBI:57287"/>
    </ligand>
</feature>
<dbReference type="PRINTS" id="PR01399">
    <property type="entry name" value="ENTSNTHTASED"/>
</dbReference>
<keyword evidence="17" id="KW-1185">Reference proteome</keyword>
<dbReference type="SUPFAM" id="SSF56214">
    <property type="entry name" value="4'-phosphopantetheinyl transferase"/>
    <property type="match status" value="1"/>
</dbReference>
<dbReference type="GO" id="GO:0005886">
    <property type="term" value="C:plasma membrane"/>
    <property type="evidence" value="ECO:0007669"/>
    <property type="project" value="TreeGrafter"/>
</dbReference>
<dbReference type="Proteomes" id="UP000288794">
    <property type="component" value="Unassembled WGS sequence"/>
</dbReference>
<dbReference type="UniPathway" id="UPA00017"/>
<evidence type="ECO:0000313" key="17">
    <source>
        <dbReference type="Proteomes" id="UP000288794"/>
    </source>
</evidence>
<comment type="function">
    <text evidence="1">Involved in the biosynthesis of the siderophore enterobactin (enterochelin), which is a macrocyclic trimeric lactone of N-(2,3-dihydroxybenzoyl)-serine. The serine trilactone serves as a scaffolding for the three catechol functionalities that provide hexadentate coordination for the tightly ligated iron(2+) atoms. Plays an essential role in the assembly of the enterobactin by catalyzing the transfer of the 4'-phosphopantetheine (Ppant) moiety from coenzyme A to the apo-domains of both EntB (ArCP domain) and EntF (PCP domain) to yield their holo-forms which make them competent for the activation of 2,3-dihydroxybenzoate (DHB) and L-serine, respectively.</text>
</comment>
<dbReference type="PANTHER" id="PTHR38096:SF1">
    <property type="entry name" value="ENTEROBACTIN SYNTHASE COMPONENT D"/>
    <property type="match status" value="1"/>
</dbReference>
<name>A0A443IBB8_9GAMM</name>
<dbReference type="GO" id="GO:0009366">
    <property type="term" value="C:enterobactin synthetase complex"/>
    <property type="evidence" value="ECO:0007669"/>
    <property type="project" value="InterPro"/>
</dbReference>
<dbReference type="InterPro" id="IPR037143">
    <property type="entry name" value="4-PPantetheinyl_Trfase_dom_sf"/>
</dbReference>
<reference evidence="16 17" key="1">
    <citation type="submission" date="2014-04" db="EMBL/GenBank/DDBJ databases">
        <title>Draft genome sequence of Pantoea beijingensis strain LMG 27579, an emerging pathogen to Pleurotus eryngii with potential industrial application.</title>
        <authorList>
            <person name="Xu F."/>
            <person name="Liu Y."/>
            <person name="Wang S."/>
            <person name="Yin Y."/>
            <person name="Ma Y."/>
            <person name="Zhao S."/>
            <person name="Rong C."/>
        </authorList>
    </citation>
    <scope>NUCLEOTIDE SEQUENCE [LARGE SCALE GENOMIC DNA]</scope>
    <source>
        <strain evidence="16 17">LMG 27579</strain>
    </source>
</reference>
<gene>
    <name evidence="16" type="ORF">ED28_14480</name>
</gene>
<evidence type="ECO:0000256" key="9">
    <source>
        <dbReference type="ARBA" id="ARBA00031996"/>
    </source>
</evidence>
<dbReference type="PANTHER" id="PTHR38096">
    <property type="entry name" value="ENTEROBACTIN SYNTHASE COMPONENT D"/>
    <property type="match status" value="1"/>
</dbReference>
<keyword evidence="7" id="KW-0259">Enterobactin biosynthesis</keyword>
<dbReference type="EMBL" id="JMEE01000038">
    <property type="protein sequence ID" value="RWR01333.1"/>
    <property type="molecule type" value="Genomic_DNA"/>
</dbReference>
<evidence type="ECO:0000256" key="1">
    <source>
        <dbReference type="ARBA" id="ARBA00003937"/>
    </source>
</evidence>
<feature type="binding site" evidence="12">
    <location>
        <position position="168"/>
    </location>
    <ligand>
        <name>CoA</name>
        <dbReference type="ChEBI" id="CHEBI:57287"/>
    </ligand>
</feature>
<proteinExistence type="inferred from homology"/>
<feature type="binding site" evidence="12">
    <location>
        <position position="123"/>
    </location>
    <ligand>
        <name>CoA</name>
        <dbReference type="ChEBI" id="CHEBI:57287"/>
    </ligand>
</feature>
<organism evidence="16 17">
    <name type="scientific">[Pantoea] beijingensis</name>
    <dbReference type="NCBI Taxonomy" id="1324864"/>
    <lineage>
        <taxon>Bacteria</taxon>
        <taxon>Pseudomonadati</taxon>
        <taxon>Pseudomonadota</taxon>
        <taxon>Gammaproteobacteria</taxon>
        <taxon>Enterobacterales</taxon>
        <taxon>Erwiniaceae</taxon>
        <taxon>Erwinia</taxon>
    </lineage>
</organism>
<evidence type="ECO:0000256" key="7">
    <source>
        <dbReference type="ARBA" id="ARBA00023191"/>
    </source>
</evidence>
<comment type="cofactor">
    <cofactor evidence="13">
        <name>Mg(2+)</name>
        <dbReference type="ChEBI" id="CHEBI:18420"/>
    </cofactor>
</comment>
<dbReference type="Pfam" id="PF17837">
    <property type="entry name" value="4PPT_N"/>
    <property type="match status" value="1"/>
</dbReference>
<accession>A0A443IBB8</accession>
<feature type="binding site" evidence="12">
    <location>
        <position position="58"/>
    </location>
    <ligand>
        <name>CoA</name>
        <dbReference type="ChEBI" id="CHEBI:57287"/>
    </ligand>
</feature>
<evidence type="ECO:0000256" key="6">
    <source>
        <dbReference type="ARBA" id="ARBA00022679"/>
    </source>
</evidence>
<feature type="domain" description="4'-phosphopantetheinyl transferase N-terminal" evidence="15">
    <location>
        <begin position="51"/>
        <end position="111"/>
    </location>
</feature>
<dbReference type="GO" id="GO:0008897">
    <property type="term" value="F:holo-[acyl-carrier-protein] synthase activity"/>
    <property type="evidence" value="ECO:0007669"/>
    <property type="project" value="InterPro"/>
</dbReference>
<evidence type="ECO:0000256" key="10">
    <source>
        <dbReference type="ARBA" id="ARBA00049176"/>
    </source>
</evidence>
<dbReference type="InterPro" id="IPR003542">
    <property type="entry name" value="Enbac_synth_compD-like"/>
</dbReference>
<feature type="binding site" evidence="12">
    <location>
        <position position="172"/>
    </location>
    <ligand>
        <name>CoA</name>
        <dbReference type="ChEBI" id="CHEBI:57287"/>
    </ligand>
</feature>
<evidence type="ECO:0000256" key="4">
    <source>
        <dbReference type="ARBA" id="ARBA00011503"/>
    </source>
</evidence>
<evidence type="ECO:0000256" key="5">
    <source>
        <dbReference type="ARBA" id="ARBA00019087"/>
    </source>
</evidence>
<dbReference type="Gene3D" id="3.90.470.20">
    <property type="entry name" value="4'-phosphopantetheinyl transferase domain"/>
    <property type="match status" value="1"/>
</dbReference>
<evidence type="ECO:0000313" key="16">
    <source>
        <dbReference type="EMBL" id="RWR01333.1"/>
    </source>
</evidence>
<evidence type="ECO:0000256" key="2">
    <source>
        <dbReference type="ARBA" id="ARBA00004993"/>
    </source>
</evidence>
<evidence type="ECO:0000256" key="12">
    <source>
        <dbReference type="PIRSR" id="PIRSR603542-1"/>
    </source>
</evidence>
<sequence length="235" mass="26705">MTPVETDFITALCCGDLPQLQQSKIAEIRFSLSNFHEKLFSDYAITVPTHLQKAVKKRRAEYLASRYATRRLLETCGITDFLLKNDSDRVPIWPKGVIGSLSHCYQRAVIVTTQRTKTLIGVDVEHVMTPATAENIYQSILSPNEHKRLIESGLSFAAALTLIFSFKESLYKALFPGLRQFIDFHSAEVIAIDQYNNEAILRLTHSLHQDFPAGRCFHGYFLHDNDEITTLIIDN</sequence>
<dbReference type="AlphaFoldDB" id="A0A443IBB8"/>
<evidence type="ECO:0000259" key="15">
    <source>
        <dbReference type="Pfam" id="PF17837"/>
    </source>
</evidence>
<dbReference type="InterPro" id="IPR008278">
    <property type="entry name" value="4-PPantetheinyl_Trfase_dom"/>
</dbReference>
<comment type="pathway">
    <text evidence="2">Siderophore biosynthesis; enterobactin biosynthesis.</text>
</comment>
<keyword evidence="13" id="KW-0460">Magnesium</keyword>
<comment type="caution">
    <text evidence="16">The sequence shown here is derived from an EMBL/GenBank/DDBJ whole genome shotgun (WGS) entry which is preliminary data.</text>
</comment>
<keyword evidence="6" id="KW-0808">Transferase</keyword>